<dbReference type="SUPFAM" id="SSF56219">
    <property type="entry name" value="DNase I-like"/>
    <property type="match status" value="1"/>
</dbReference>
<dbReference type="AlphaFoldDB" id="A0ABD2N8F0"/>
<keyword evidence="3" id="KW-1185">Reference proteome</keyword>
<evidence type="ECO:0000313" key="2">
    <source>
        <dbReference type="EMBL" id="KAL3274852.1"/>
    </source>
</evidence>
<feature type="domain" description="Endonuclease/exonuclease/phosphatase" evidence="1">
    <location>
        <begin position="4"/>
        <end position="139"/>
    </location>
</feature>
<comment type="caution">
    <text evidence="2">The sequence shown here is derived from an EMBL/GenBank/DDBJ whole genome shotgun (WGS) entry which is preliminary data.</text>
</comment>
<dbReference type="Gene3D" id="3.60.10.10">
    <property type="entry name" value="Endonuclease/exonuclease/phosphatase"/>
    <property type="match status" value="1"/>
</dbReference>
<evidence type="ECO:0000259" key="1">
    <source>
        <dbReference type="Pfam" id="PF14529"/>
    </source>
</evidence>
<dbReference type="PANTHER" id="PTHR23227:SF67">
    <property type="entry name" value="CRANIOFACIAL DEVELOPMENT PROTEIN 2-LIKE"/>
    <property type="match status" value="1"/>
</dbReference>
<accession>A0ABD2N8F0</accession>
<protein>
    <recommendedName>
        <fullName evidence="1">Endonuclease/exonuclease/phosphatase domain-containing protein</fullName>
    </recommendedName>
</protein>
<name>A0ABD2N8F0_9CUCU</name>
<gene>
    <name evidence="2" type="ORF">HHI36_019634</name>
</gene>
<reference evidence="2 3" key="1">
    <citation type="journal article" date="2021" name="BMC Biol.">
        <title>Horizontally acquired antibacterial genes associated with adaptive radiation of ladybird beetles.</title>
        <authorList>
            <person name="Li H.S."/>
            <person name="Tang X.F."/>
            <person name="Huang Y.H."/>
            <person name="Xu Z.Y."/>
            <person name="Chen M.L."/>
            <person name="Du X.Y."/>
            <person name="Qiu B.Y."/>
            <person name="Chen P.T."/>
            <person name="Zhang W."/>
            <person name="Slipinski A."/>
            <person name="Escalona H.E."/>
            <person name="Waterhouse R.M."/>
            <person name="Zwick A."/>
            <person name="Pang H."/>
        </authorList>
    </citation>
    <scope>NUCLEOTIDE SEQUENCE [LARGE SCALE GENOMIC DNA]</scope>
    <source>
        <strain evidence="2">SYSU2018</strain>
    </source>
</reference>
<proteinExistence type="predicted"/>
<dbReference type="PANTHER" id="PTHR23227">
    <property type="entry name" value="BUCENTAUR RELATED"/>
    <property type="match status" value="1"/>
</dbReference>
<dbReference type="InterPro" id="IPR036691">
    <property type="entry name" value="Endo/exonu/phosph_ase_sf"/>
</dbReference>
<dbReference type="Pfam" id="PF14529">
    <property type="entry name" value="Exo_endo_phos_2"/>
    <property type="match status" value="1"/>
</dbReference>
<sequence length="162" mass="19047">MQKVQVYASTSDYDDDVVESFYEQLQEIINNKTGEDIFIIGDFNAKIGNQVNETERAVGQYGYGTTNERGDTMVDFLEMNQLYAMNTFFQKRKYRKWTWRSPDFKYENEIDFIISSNPLIVADVATVSRVNVGSDHRMIRAKVRMKTHKRNLRLKPQKRSRP</sequence>
<dbReference type="EMBL" id="JABFTP020000083">
    <property type="protein sequence ID" value="KAL3274852.1"/>
    <property type="molecule type" value="Genomic_DNA"/>
</dbReference>
<dbReference type="Proteomes" id="UP001516400">
    <property type="component" value="Unassembled WGS sequence"/>
</dbReference>
<dbReference type="InterPro" id="IPR005135">
    <property type="entry name" value="Endo/exonuclease/phosphatase"/>
</dbReference>
<evidence type="ECO:0000313" key="3">
    <source>
        <dbReference type="Proteomes" id="UP001516400"/>
    </source>
</evidence>
<dbReference type="InterPro" id="IPR027124">
    <property type="entry name" value="Swc5/CFDP1/2"/>
</dbReference>
<organism evidence="2 3">
    <name type="scientific">Cryptolaemus montrouzieri</name>
    <dbReference type="NCBI Taxonomy" id="559131"/>
    <lineage>
        <taxon>Eukaryota</taxon>
        <taxon>Metazoa</taxon>
        <taxon>Ecdysozoa</taxon>
        <taxon>Arthropoda</taxon>
        <taxon>Hexapoda</taxon>
        <taxon>Insecta</taxon>
        <taxon>Pterygota</taxon>
        <taxon>Neoptera</taxon>
        <taxon>Endopterygota</taxon>
        <taxon>Coleoptera</taxon>
        <taxon>Polyphaga</taxon>
        <taxon>Cucujiformia</taxon>
        <taxon>Coccinelloidea</taxon>
        <taxon>Coccinellidae</taxon>
        <taxon>Scymninae</taxon>
        <taxon>Scymnini</taxon>
        <taxon>Cryptolaemus</taxon>
    </lineage>
</organism>